<proteinExistence type="predicted"/>
<gene>
    <name evidence="2" type="ORF">O181_058546</name>
</gene>
<evidence type="ECO:0000256" key="1">
    <source>
        <dbReference type="SAM" id="MobiDB-lite"/>
    </source>
</evidence>
<dbReference type="Proteomes" id="UP000765509">
    <property type="component" value="Unassembled WGS sequence"/>
</dbReference>
<dbReference type="EMBL" id="AVOT02026906">
    <property type="protein sequence ID" value="MBW0518831.1"/>
    <property type="molecule type" value="Genomic_DNA"/>
</dbReference>
<protein>
    <submittedName>
        <fullName evidence="2">Uncharacterized protein</fullName>
    </submittedName>
</protein>
<accession>A0A9Q3HUY4</accession>
<comment type="caution">
    <text evidence="2">The sequence shown here is derived from an EMBL/GenBank/DDBJ whole genome shotgun (WGS) entry which is preliminary data.</text>
</comment>
<feature type="compositionally biased region" description="Polar residues" evidence="1">
    <location>
        <begin position="45"/>
        <end position="62"/>
    </location>
</feature>
<evidence type="ECO:0000313" key="3">
    <source>
        <dbReference type="Proteomes" id="UP000765509"/>
    </source>
</evidence>
<keyword evidence="3" id="KW-1185">Reference proteome</keyword>
<name>A0A9Q3HUY4_9BASI</name>
<feature type="non-terminal residue" evidence="2">
    <location>
        <position position="100"/>
    </location>
</feature>
<evidence type="ECO:0000313" key="2">
    <source>
        <dbReference type="EMBL" id="MBW0518831.1"/>
    </source>
</evidence>
<reference evidence="2" key="1">
    <citation type="submission" date="2021-03" db="EMBL/GenBank/DDBJ databases">
        <title>Draft genome sequence of rust myrtle Austropuccinia psidii MF-1, a brazilian biotype.</title>
        <authorList>
            <person name="Quecine M.C."/>
            <person name="Pachon D.M.R."/>
            <person name="Bonatelli M.L."/>
            <person name="Correr F.H."/>
            <person name="Franceschini L.M."/>
            <person name="Leite T.F."/>
            <person name="Margarido G.R.A."/>
            <person name="Almeida C.A."/>
            <person name="Ferrarezi J.A."/>
            <person name="Labate C.A."/>
        </authorList>
    </citation>
    <scope>NUCLEOTIDE SEQUENCE</scope>
    <source>
        <strain evidence="2">MF-1</strain>
    </source>
</reference>
<dbReference type="AlphaFoldDB" id="A0A9Q3HUY4"/>
<organism evidence="2 3">
    <name type="scientific">Austropuccinia psidii MF-1</name>
    <dbReference type="NCBI Taxonomy" id="1389203"/>
    <lineage>
        <taxon>Eukaryota</taxon>
        <taxon>Fungi</taxon>
        <taxon>Dikarya</taxon>
        <taxon>Basidiomycota</taxon>
        <taxon>Pucciniomycotina</taxon>
        <taxon>Pucciniomycetes</taxon>
        <taxon>Pucciniales</taxon>
        <taxon>Sphaerophragmiaceae</taxon>
        <taxon>Austropuccinia</taxon>
    </lineage>
</organism>
<sequence length="100" mass="11051">MHNLLLGLLKWHVNQFWRMDNTLDEMDLQGISTQELMDLLGDAVSGSNGPTSNITLPSPTHSGQPFLNLDLNTTNDSNDGTFRTTISNYGWDCPWAAPSS</sequence>
<feature type="region of interest" description="Disordered" evidence="1">
    <location>
        <begin position="42"/>
        <end position="62"/>
    </location>
</feature>